<accession>X1K2I0</accession>
<gene>
    <name evidence="2" type="ORF">S06H3_07840</name>
</gene>
<organism evidence="2">
    <name type="scientific">marine sediment metagenome</name>
    <dbReference type="NCBI Taxonomy" id="412755"/>
    <lineage>
        <taxon>unclassified sequences</taxon>
        <taxon>metagenomes</taxon>
        <taxon>ecological metagenomes</taxon>
    </lineage>
</organism>
<feature type="region of interest" description="Disordered" evidence="1">
    <location>
        <begin position="1"/>
        <end position="31"/>
    </location>
</feature>
<proteinExistence type="predicted"/>
<feature type="compositionally biased region" description="Polar residues" evidence="1">
    <location>
        <begin position="20"/>
        <end position="31"/>
    </location>
</feature>
<sequence>GVSELQKCTGEGLKRRGSGYPTNKTRSPGDG</sequence>
<feature type="non-terminal residue" evidence="2">
    <location>
        <position position="1"/>
    </location>
</feature>
<protein>
    <submittedName>
        <fullName evidence="2">Uncharacterized protein</fullName>
    </submittedName>
</protein>
<name>X1K2I0_9ZZZZ</name>
<dbReference type="EMBL" id="BARV01003228">
    <property type="protein sequence ID" value="GAI00743.1"/>
    <property type="molecule type" value="Genomic_DNA"/>
</dbReference>
<evidence type="ECO:0000313" key="2">
    <source>
        <dbReference type="EMBL" id="GAI00743.1"/>
    </source>
</evidence>
<dbReference type="AlphaFoldDB" id="X1K2I0"/>
<comment type="caution">
    <text evidence="2">The sequence shown here is derived from an EMBL/GenBank/DDBJ whole genome shotgun (WGS) entry which is preliminary data.</text>
</comment>
<evidence type="ECO:0000256" key="1">
    <source>
        <dbReference type="SAM" id="MobiDB-lite"/>
    </source>
</evidence>
<reference evidence="2" key="1">
    <citation type="journal article" date="2014" name="Front. Microbiol.">
        <title>High frequency of phylogenetically diverse reductive dehalogenase-homologous genes in deep subseafloor sedimentary metagenomes.</title>
        <authorList>
            <person name="Kawai M."/>
            <person name="Futagami T."/>
            <person name="Toyoda A."/>
            <person name="Takaki Y."/>
            <person name="Nishi S."/>
            <person name="Hori S."/>
            <person name="Arai W."/>
            <person name="Tsubouchi T."/>
            <person name="Morono Y."/>
            <person name="Uchiyama I."/>
            <person name="Ito T."/>
            <person name="Fujiyama A."/>
            <person name="Inagaki F."/>
            <person name="Takami H."/>
        </authorList>
    </citation>
    <scope>NUCLEOTIDE SEQUENCE</scope>
    <source>
        <strain evidence="2">Expedition CK06-06</strain>
    </source>
</reference>